<dbReference type="InterPro" id="IPR004942">
    <property type="entry name" value="Roadblock/LAMTOR2_dom"/>
</dbReference>
<dbReference type="Gene3D" id="3.30.450.30">
    <property type="entry name" value="Dynein light chain 2a, cytoplasmic"/>
    <property type="match status" value="1"/>
</dbReference>
<dbReference type="SMART" id="SM00960">
    <property type="entry name" value="Robl_LC7"/>
    <property type="match status" value="1"/>
</dbReference>
<organism evidence="3">
    <name type="scientific">Chrysotila carterae</name>
    <name type="common">Marine alga</name>
    <name type="synonym">Syracosphaera carterae</name>
    <dbReference type="NCBI Taxonomy" id="13221"/>
    <lineage>
        <taxon>Eukaryota</taxon>
        <taxon>Haptista</taxon>
        <taxon>Haptophyta</taxon>
        <taxon>Prymnesiophyceae</taxon>
        <taxon>Isochrysidales</taxon>
        <taxon>Isochrysidaceae</taxon>
        <taxon>Chrysotila</taxon>
    </lineage>
</organism>
<evidence type="ECO:0000256" key="1">
    <source>
        <dbReference type="ARBA" id="ARBA00007191"/>
    </source>
</evidence>
<protein>
    <recommendedName>
        <fullName evidence="2">Roadblock/LAMTOR2 domain-containing protein</fullName>
    </recommendedName>
</protein>
<dbReference type="AlphaFoldDB" id="A0A7S4B095"/>
<reference evidence="3" key="1">
    <citation type="submission" date="2021-01" db="EMBL/GenBank/DDBJ databases">
        <authorList>
            <person name="Corre E."/>
            <person name="Pelletier E."/>
            <person name="Niang G."/>
            <person name="Scheremetjew M."/>
            <person name="Finn R."/>
            <person name="Kale V."/>
            <person name="Holt S."/>
            <person name="Cochrane G."/>
            <person name="Meng A."/>
            <person name="Brown T."/>
            <person name="Cohen L."/>
        </authorList>
    </citation>
    <scope>NUCLEOTIDE SEQUENCE</scope>
    <source>
        <strain evidence="3">CCMP645</strain>
    </source>
</reference>
<dbReference type="Pfam" id="PF03259">
    <property type="entry name" value="Robl_LC7"/>
    <property type="match status" value="1"/>
</dbReference>
<comment type="similarity">
    <text evidence="1">Belongs to the GAMAD family.</text>
</comment>
<name>A0A7S4B095_CHRCT</name>
<feature type="domain" description="Roadblock/LAMTOR2" evidence="2">
    <location>
        <begin position="13"/>
        <end position="101"/>
    </location>
</feature>
<proteinExistence type="inferred from homology"/>
<evidence type="ECO:0000313" key="3">
    <source>
        <dbReference type="EMBL" id="CAE0749561.1"/>
    </source>
</evidence>
<dbReference type="PANTHER" id="PTHR10779">
    <property type="entry name" value="DYNEIN LIGHT CHAIN ROADBLOCK"/>
    <property type="match status" value="1"/>
</dbReference>
<accession>A0A7S4B095</accession>
<dbReference type="EMBL" id="HBIZ01003929">
    <property type="protein sequence ID" value="CAE0749561.1"/>
    <property type="molecule type" value="Transcribed_RNA"/>
</dbReference>
<gene>
    <name evidence="3" type="ORF">PCAR00345_LOCUS2144</name>
</gene>
<sequence length="150" mass="16541">MQAATQKTTSVAIDETLERLCYVQGVTGVLIFDKEGGIVNTTLDATEAAKYAASCATLLQRAADAVADERDSLSMLSVRTKKHELLLSRADNGEYGILVVQNPYVTTRQDPHSAKELRKKCERLGIIIPRGADRQEVLELLESEMMKRGM</sequence>
<evidence type="ECO:0000259" key="2">
    <source>
        <dbReference type="SMART" id="SM00960"/>
    </source>
</evidence>
<dbReference type="SUPFAM" id="SSF103196">
    <property type="entry name" value="Roadblock/LC7 domain"/>
    <property type="match status" value="1"/>
</dbReference>